<comment type="caution">
    <text evidence="1">The sequence shown here is derived from an EMBL/GenBank/DDBJ whole genome shotgun (WGS) entry which is preliminary data.</text>
</comment>
<reference evidence="1" key="1">
    <citation type="journal article" date="2015" name="Nature">
        <title>Complex archaea that bridge the gap between prokaryotes and eukaryotes.</title>
        <authorList>
            <person name="Spang A."/>
            <person name="Saw J.H."/>
            <person name="Jorgensen S.L."/>
            <person name="Zaremba-Niedzwiedzka K."/>
            <person name="Martijn J."/>
            <person name="Lind A.E."/>
            <person name="van Eijk R."/>
            <person name="Schleper C."/>
            <person name="Guy L."/>
            <person name="Ettema T.J."/>
        </authorList>
    </citation>
    <scope>NUCLEOTIDE SEQUENCE</scope>
</reference>
<name>A0A0F9E4Y2_9ZZZZ</name>
<organism evidence="1">
    <name type="scientific">marine sediment metagenome</name>
    <dbReference type="NCBI Taxonomy" id="412755"/>
    <lineage>
        <taxon>unclassified sequences</taxon>
        <taxon>metagenomes</taxon>
        <taxon>ecological metagenomes</taxon>
    </lineage>
</organism>
<evidence type="ECO:0000313" key="1">
    <source>
        <dbReference type="EMBL" id="KKL24966.1"/>
    </source>
</evidence>
<gene>
    <name evidence="1" type="ORF">LCGC14_2410000</name>
</gene>
<protein>
    <submittedName>
        <fullName evidence="1">Uncharacterized protein</fullName>
    </submittedName>
</protein>
<sequence length="42" mass="4839">MKWTNRFNIDPVIAQAVMTDDYEAVGDISVTRLVRPPQITYL</sequence>
<dbReference type="AlphaFoldDB" id="A0A0F9E4Y2"/>
<dbReference type="EMBL" id="LAZR01036390">
    <property type="protein sequence ID" value="KKL24966.1"/>
    <property type="molecule type" value="Genomic_DNA"/>
</dbReference>
<proteinExistence type="predicted"/>
<feature type="non-terminal residue" evidence="1">
    <location>
        <position position="42"/>
    </location>
</feature>
<accession>A0A0F9E4Y2</accession>